<dbReference type="AlphaFoldDB" id="A0A221KBT2"/>
<organism evidence="3 4">
    <name type="scientific">Vitreoscilla filiformis</name>
    <dbReference type="NCBI Taxonomy" id="63"/>
    <lineage>
        <taxon>Bacteria</taxon>
        <taxon>Pseudomonadati</taxon>
        <taxon>Pseudomonadota</taxon>
        <taxon>Betaproteobacteria</taxon>
        <taxon>Neisseriales</taxon>
        <taxon>Neisseriaceae</taxon>
        <taxon>Vitreoscilla</taxon>
    </lineage>
</organism>
<gene>
    <name evidence="3" type="ORF">VITFI_CDS0703</name>
</gene>
<dbReference type="KEGG" id="vff:VITFI_CDS0703"/>
<dbReference type="Pfam" id="PF04972">
    <property type="entry name" value="BON"/>
    <property type="match status" value="2"/>
</dbReference>
<evidence type="ECO:0000313" key="3">
    <source>
        <dbReference type="EMBL" id="ASM76482.1"/>
    </source>
</evidence>
<proteinExistence type="predicted"/>
<dbReference type="PROSITE" id="PS50914">
    <property type="entry name" value="BON"/>
    <property type="match status" value="2"/>
</dbReference>
<evidence type="ECO:0000313" key="4">
    <source>
        <dbReference type="Proteomes" id="UP000199729"/>
    </source>
</evidence>
<accession>A0A221KBT2</accession>
<keyword evidence="4" id="KW-1185">Reference proteome</keyword>
<dbReference type="SMART" id="SM00749">
    <property type="entry name" value="BON"/>
    <property type="match status" value="1"/>
</dbReference>
<dbReference type="InterPro" id="IPR014004">
    <property type="entry name" value="Transpt-assoc_nodulatn_dom_bac"/>
</dbReference>
<keyword evidence="1" id="KW-0732">Signal</keyword>
<feature type="domain" description="BON" evidence="2">
    <location>
        <begin position="51"/>
        <end position="119"/>
    </location>
</feature>
<dbReference type="RefSeq" id="WP_089415803.1">
    <property type="nucleotide sequence ID" value="NZ_CP022423.1"/>
</dbReference>
<dbReference type="InterPro" id="IPR007055">
    <property type="entry name" value="BON_dom"/>
</dbReference>
<feature type="domain" description="BON" evidence="2">
    <location>
        <begin position="128"/>
        <end position="195"/>
    </location>
</feature>
<evidence type="ECO:0000259" key="2">
    <source>
        <dbReference type="PROSITE" id="PS50914"/>
    </source>
</evidence>
<evidence type="ECO:0000256" key="1">
    <source>
        <dbReference type="ARBA" id="ARBA00022729"/>
    </source>
</evidence>
<dbReference type="PANTHER" id="PTHR34606">
    <property type="entry name" value="BON DOMAIN-CONTAINING PROTEIN"/>
    <property type="match status" value="1"/>
</dbReference>
<reference evidence="3 4" key="1">
    <citation type="submission" date="2017-07" db="EMBL/GenBank/DDBJ databases">
        <title>Complete Genome Sequence of the cosmetic ferment Vitreoscilla filiformis (ATCC15551).</title>
        <authorList>
            <person name="Contreras S."/>
            <person name="Sagory-Zalkind P."/>
            <person name="Blanquart H."/>
            <person name="Iltis A."/>
            <person name="Morand S.C."/>
        </authorList>
    </citation>
    <scope>NUCLEOTIDE SEQUENCE [LARGE SCALE GENOMIC DNA]</scope>
    <source>
        <strain evidence="3 4">ATCC 15551</strain>
    </source>
</reference>
<dbReference type="OrthoDB" id="5294487at2"/>
<protein>
    <submittedName>
        <fullName evidence="3">Transporter</fullName>
    </submittedName>
</protein>
<dbReference type="InterPro" id="IPR051686">
    <property type="entry name" value="Lipoprotein_DolP"/>
</dbReference>
<dbReference type="EMBL" id="CP022423">
    <property type="protein sequence ID" value="ASM76482.1"/>
    <property type="molecule type" value="Genomic_DNA"/>
</dbReference>
<sequence>MMFPRRFWISSLLLASALNSGCVAPLLVVGGMAAGGVMVNADRRSAGTQLEDESIELKASGRVRTFMNGRSYHLNVTSFNRVVLITGEVMTAPERDAVAELVASVEQVRSVINESVVGFPSSLGERSQDALLTTRVRAALLESQNVNPGAFKVVTERGVVYLMGLATQAEADRAVALARNVSGVRKVVQAVEILSTDDVLNLRLGSGQTQNP</sequence>
<name>A0A221KBT2_VITFI</name>
<dbReference type="PANTHER" id="PTHR34606:SF4">
    <property type="entry name" value="OUTER MEMBRANE LIPOPROTEIN DOLP"/>
    <property type="match status" value="1"/>
</dbReference>
<dbReference type="Proteomes" id="UP000199729">
    <property type="component" value="Chromosome"/>
</dbReference>